<keyword evidence="2" id="KW-1185">Reference proteome</keyword>
<proteinExistence type="predicted"/>
<evidence type="ECO:0000313" key="2">
    <source>
        <dbReference type="Proteomes" id="UP000024635"/>
    </source>
</evidence>
<gene>
    <name evidence="1" type="primary">Acey_s0029.g1977</name>
    <name evidence="1" type="ORF">Y032_0029g1977</name>
</gene>
<organism evidence="1 2">
    <name type="scientific">Ancylostoma ceylanicum</name>
    <dbReference type="NCBI Taxonomy" id="53326"/>
    <lineage>
        <taxon>Eukaryota</taxon>
        <taxon>Metazoa</taxon>
        <taxon>Ecdysozoa</taxon>
        <taxon>Nematoda</taxon>
        <taxon>Chromadorea</taxon>
        <taxon>Rhabditida</taxon>
        <taxon>Rhabditina</taxon>
        <taxon>Rhabditomorpha</taxon>
        <taxon>Strongyloidea</taxon>
        <taxon>Ancylostomatidae</taxon>
        <taxon>Ancylostomatinae</taxon>
        <taxon>Ancylostoma</taxon>
    </lineage>
</organism>
<dbReference type="AlphaFoldDB" id="A0A016URX8"/>
<protein>
    <submittedName>
        <fullName evidence="1">Uncharacterized protein</fullName>
    </submittedName>
</protein>
<sequence>MAWIHELQHTVTGISVQRDLLQELLLPRFIQFTGSQDYLRATLEIFNATEDVLREALTFSSVVSAHATRLIQILEAYQMEHVAQQHQQDMTPLDEDYQRLTQISMPSPLSPASSGPHLQSLLWWRSHYSETLRASATCEHLQLVEREGHLLPITVAAHPNTAAYAVSASSCALDGTVIGETTGVRKAGVVDVGACVKKTKQKQRKRQY</sequence>
<evidence type="ECO:0000313" key="1">
    <source>
        <dbReference type="EMBL" id="EYC17955.1"/>
    </source>
</evidence>
<dbReference type="EMBL" id="JARK01001365">
    <property type="protein sequence ID" value="EYC17955.1"/>
    <property type="molecule type" value="Genomic_DNA"/>
</dbReference>
<comment type="caution">
    <text evidence="1">The sequence shown here is derived from an EMBL/GenBank/DDBJ whole genome shotgun (WGS) entry which is preliminary data.</text>
</comment>
<accession>A0A016URX8</accession>
<name>A0A016URX8_9BILA</name>
<dbReference type="OrthoDB" id="10636471at2759"/>
<reference evidence="2" key="1">
    <citation type="journal article" date="2015" name="Nat. Genet.">
        <title>The genome and transcriptome of the zoonotic hookworm Ancylostoma ceylanicum identify infection-specific gene families.</title>
        <authorList>
            <person name="Schwarz E.M."/>
            <person name="Hu Y."/>
            <person name="Antoshechkin I."/>
            <person name="Miller M.M."/>
            <person name="Sternberg P.W."/>
            <person name="Aroian R.V."/>
        </authorList>
    </citation>
    <scope>NUCLEOTIDE SEQUENCE</scope>
    <source>
        <strain evidence="2">HY135</strain>
    </source>
</reference>
<dbReference type="Proteomes" id="UP000024635">
    <property type="component" value="Unassembled WGS sequence"/>
</dbReference>